<dbReference type="PIRSF" id="PIRSF035875">
    <property type="entry name" value="RNase_BN"/>
    <property type="match status" value="1"/>
</dbReference>
<dbReference type="RefSeq" id="WP_197647028.1">
    <property type="nucleotide sequence ID" value="NZ_JAEACP010000022.1"/>
</dbReference>
<feature type="transmembrane region" description="Helical" evidence="6">
    <location>
        <begin position="25"/>
        <end position="56"/>
    </location>
</feature>
<feature type="transmembrane region" description="Helical" evidence="6">
    <location>
        <begin position="209"/>
        <end position="232"/>
    </location>
</feature>
<comment type="caution">
    <text evidence="7">The sequence shown here is derived from an EMBL/GenBank/DDBJ whole genome shotgun (WGS) entry which is preliminary data.</text>
</comment>
<feature type="transmembrane region" description="Helical" evidence="6">
    <location>
        <begin position="176"/>
        <end position="197"/>
    </location>
</feature>
<dbReference type="InterPro" id="IPR017039">
    <property type="entry name" value="Virul_fac_BrkB"/>
</dbReference>
<feature type="transmembrane region" description="Helical" evidence="6">
    <location>
        <begin position="93"/>
        <end position="111"/>
    </location>
</feature>
<keyword evidence="8" id="KW-1185">Reference proteome</keyword>
<keyword evidence="3 6" id="KW-0812">Transmembrane</keyword>
<sequence length="277" mass="29724">MAIFRLPDLRGILRDLKDEILRDRVLAVAAGVTFYALLAIVPAITALISVFGLILAPSEVPELLAPLYGLLPEEAAVLVTDQATRIAAKADDALSLTALVALLIALWSANGGTKALIEALGIAYDVRETRSFVRLTLVALGFTLGALVLVILLGGAVAALPFLVERLGGMAEALVLILRWPVILALLLLVLAVLYRWGPDRPGAEWRWITPGAVLASLGLVLISGGMSWYVANFGSYDETYGSLAAVVVLMLWIWLSTMMVLVGAELNAELDRRSRR</sequence>
<proteinExistence type="predicted"/>
<gene>
    <name evidence="7" type="ORF">ACFOD6_08345</name>
</gene>
<comment type="subcellular location">
    <subcellularLocation>
        <location evidence="1">Cell membrane</location>
        <topology evidence="1">Multi-pass membrane protein</topology>
    </subcellularLocation>
</comment>
<keyword evidence="2" id="KW-1003">Cell membrane</keyword>
<keyword evidence="4 6" id="KW-1133">Transmembrane helix</keyword>
<evidence type="ECO:0000256" key="1">
    <source>
        <dbReference type="ARBA" id="ARBA00004651"/>
    </source>
</evidence>
<evidence type="ECO:0000313" key="8">
    <source>
        <dbReference type="Proteomes" id="UP001595445"/>
    </source>
</evidence>
<dbReference type="NCBIfam" id="TIGR00765">
    <property type="entry name" value="yihY_not_rbn"/>
    <property type="match status" value="1"/>
</dbReference>
<evidence type="ECO:0000256" key="6">
    <source>
        <dbReference type="SAM" id="Phobius"/>
    </source>
</evidence>
<dbReference type="PANTHER" id="PTHR30213">
    <property type="entry name" value="INNER MEMBRANE PROTEIN YHJD"/>
    <property type="match status" value="1"/>
</dbReference>
<evidence type="ECO:0000256" key="2">
    <source>
        <dbReference type="ARBA" id="ARBA00022475"/>
    </source>
</evidence>
<accession>A0ABV7DTD3</accession>
<feature type="transmembrane region" description="Helical" evidence="6">
    <location>
        <begin position="132"/>
        <end position="164"/>
    </location>
</feature>
<evidence type="ECO:0000256" key="4">
    <source>
        <dbReference type="ARBA" id="ARBA00022989"/>
    </source>
</evidence>
<reference evidence="8" key="1">
    <citation type="journal article" date="2019" name="Int. J. Syst. Evol. Microbiol.">
        <title>The Global Catalogue of Microorganisms (GCM) 10K type strain sequencing project: providing services to taxonomists for standard genome sequencing and annotation.</title>
        <authorList>
            <consortium name="The Broad Institute Genomics Platform"/>
            <consortium name="The Broad Institute Genome Sequencing Center for Infectious Disease"/>
            <person name="Wu L."/>
            <person name="Ma J."/>
        </authorList>
    </citation>
    <scope>NUCLEOTIDE SEQUENCE [LARGE SCALE GENOMIC DNA]</scope>
    <source>
        <strain evidence="8">KCTC 62102</strain>
    </source>
</reference>
<evidence type="ECO:0000313" key="7">
    <source>
        <dbReference type="EMBL" id="MFC3086056.1"/>
    </source>
</evidence>
<dbReference type="PANTHER" id="PTHR30213:SF0">
    <property type="entry name" value="UPF0761 MEMBRANE PROTEIN YIHY"/>
    <property type="match status" value="1"/>
</dbReference>
<feature type="transmembrane region" description="Helical" evidence="6">
    <location>
        <begin position="244"/>
        <end position="267"/>
    </location>
</feature>
<protein>
    <submittedName>
        <fullName evidence="7">YihY/virulence factor BrkB family protein</fullName>
    </submittedName>
</protein>
<evidence type="ECO:0000256" key="5">
    <source>
        <dbReference type="ARBA" id="ARBA00023136"/>
    </source>
</evidence>
<dbReference type="Pfam" id="PF03631">
    <property type="entry name" value="Virul_fac_BrkB"/>
    <property type="match status" value="1"/>
</dbReference>
<keyword evidence="5 6" id="KW-0472">Membrane</keyword>
<evidence type="ECO:0000256" key="3">
    <source>
        <dbReference type="ARBA" id="ARBA00022692"/>
    </source>
</evidence>
<name>A0ABV7DTD3_9RHOB</name>
<dbReference type="EMBL" id="JBHRSM010000015">
    <property type="protein sequence ID" value="MFC3086056.1"/>
    <property type="molecule type" value="Genomic_DNA"/>
</dbReference>
<organism evidence="7 8">
    <name type="scientific">Tabrizicola soli</name>
    <dbReference type="NCBI Taxonomy" id="2185115"/>
    <lineage>
        <taxon>Bacteria</taxon>
        <taxon>Pseudomonadati</taxon>
        <taxon>Pseudomonadota</taxon>
        <taxon>Alphaproteobacteria</taxon>
        <taxon>Rhodobacterales</taxon>
        <taxon>Paracoccaceae</taxon>
        <taxon>Tabrizicola</taxon>
    </lineage>
</organism>
<dbReference type="Proteomes" id="UP001595445">
    <property type="component" value="Unassembled WGS sequence"/>
</dbReference>